<evidence type="ECO:0000256" key="5">
    <source>
        <dbReference type="SAM" id="Phobius"/>
    </source>
</evidence>
<feature type="transmembrane region" description="Helical" evidence="5">
    <location>
        <begin position="134"/>
        <end position="162"/>
    </location>
</feature>
<dbReference type="EMBL" id="JPVO01000054">
    <property type="protein sequence ID" value="KGR74418.1"/>
    <property type="molecule type" value="Genomic_DNA"/>
</dbReference>
<reference evidence="7 8" key="1">
    <citation type="submission" date="2014-02" db="EMBL/GenBank/DDBJ databases">
        <title>Draft genome sequence of Lysinibacillus sinduriensis JCM 15800.</title>
        <authorList>
            <person name="Zhang F."/>
            <person name="Wang G."/>
            <person name="Zhang L."/>
        </authorList>
    </citation>
    <scope>NUCLEOTIDE SEQUENCE [LARGE SCALE GENOMIC DNA]</scope>
    <source>
        <strain evidence="7 8">JCM 15800</strain>
    </source>
</reference>
<name>A0A0A3HVT3_9BACL</name>
<accession>A0A0A3HVT3</accession>
<feature type="transmembrane region" description="Helical" evidence="5">
    <location>
        <begin position="6"/>
        <end position="26"/>
    </location>
</feature>
<feature type="transmembrane region" description="Helical" evidence="5">
    <location>
        <begin position="220"/>
        <end position="237"/>
    </location>
</feature>
<feature type="transmembrane region" description="Helical" evidence="5">
    <location>
        <begin position="244"/>
        <end position="264"/>
    </location>
</feature>
<dbReference type="Pfam" id="PF01578">
    <property type="entry name" value="Cytochrom_C_asm"/>
    <property type="match status" value="1"/>
</dbReference>
<dbReference type="eggNOG" id="COG0755">
    <property type="taxonomic scope" value="Bacteria"/>
</dbReference>
<feature type="domain" description="Cytochrome c assembly protein" evidence="6">
    <location>
        <begin position="68"/>
        <end position="264"/>
    </location>
</feature>
<keyword evidence="4 5" id="KW-0472">Membrane</keyword>
<dbReference type="InterPro" id="IPR045062">
    <property type="entry name" value="Cyt_c_biogenesis_CcsA/CcmC"/>
</dbReference>
<feature type="transmembrane region" description="Helical" evidence="5">
    <location>
        <begin position="38"/>
        <end position="58"/>
    </location>
</feature>
<evidence type="ECO:0000313" key="8">
    <source>
        <dbReference type="Proteomes" id="UP000030408"/>
    </source>
</evidence>
<protein>
    <submittedName>
        <fullName evidence="7">Cytochrome C assembly protein</fullName>
    </submittedName>
</protein>
<dbReference type="RefSeq" id="WP_036201708.1">
    <property type="nucleotide sequence ID" value="NZ_AVCY01000002.1"/>
</dbReference>
<dbReference type="PANTHER" id="PTHR30071:SF15">
    <property type="entry name" value="PROTEIN HEMX"/>
    <property type="match status" value="1"/>
</dbReference>
<dbReference type="Proteomes" id="UP000030408">
    <property type="component" value="Unassembled WGS sequence"/>
</dbReference>
<evidence type="ECO:0000256" key="1">
    <source>
        <dbReference type="ARBA" id="ARBA00004141"/>
    </source>
</evidence>
<organism evidence="7 8">
    <name type="scientific">Ureibacillus sinduriensis BLB-1 = JCM 15800</name>
    <dbReference type="NCBI Taxonomy" id="1384057"/>
    <lineage>
        <taxon>Bacteria</taxon>
        <taxon>Bacillati</taxon>
        <taxon>Bacillota</taxon>
        <taxon>Bacilli</taxon>
        <taxon>Bacillales</taxon>
        <taxon>Caryophanaceae</taxon>
        <taxon>Ureibacillus</taxon>
    </lineage>
</organism>
<keyword evidence="3 5" id="KW-1133">Transmembrane helix</keyword>
<dbReference type="AlphaFoldDB" id="A0A0A3HVT3"/>
<feature type="transmembrane region" description="Helical" evidence="5">
    <location>
        <begin position="97"/>
        <end position="114"/>
    </location>
</feature>
<dbReference type="GO" id="GO:0020037">
    <property type="term" value="F:heme binding"/>
    <property type="evidence" value="ECO:0007669"/>
    <property type="project" value="InterPro"/>
</dbReference>
<dbReference type="GO" id="GO:0017004">
    <property type="term" value="P:cytochrome complex assembly"/>
    <property type="evidence" value="ECO:0007669"/>
    <property type="project" value="InterPro"/>
</dbReference>
<feature type="transmembrane region" description="Helical" evidence="5">
    <location>
        <begin position="73"/>
        <end position="90"/>
    </location>
</feature>
<dbReference type="STRING" id="1384057.CD33_15070"/>
<comment type="subcellular location">
    <subcellularLocation>
        <location evidence="1">Membrane</location>
        <topology evidence="1">Multi-pass membrane protein</topology>
    </subcellularLocation>
</comment>
<dbReference type="OrthoDB" id="2417400at2"/>
<evidence type="ECO:0000259" key="6">
    <source>
        <dbReference type="Pfam" id="PF01578"/>
    </source>
</evidence>
<feature type="transmembrane region" description="Helical" evidence="5">
    <location>
        <begin position="183"/>
        <end position="208"/>
    </location>
</feature>
<comment type="caution">
    <text evidence="7">The sequence shown here is derived from an EMBL/GenBank/DDBJ whole genome shotgun (WGS) entry which is preliminary data.</text>
</comment>
<dbReference type="InterPro" id="IPR002541">
    <property type="entry name" value="Cyt_c_assembly"/>
</dbReference>
<dbReference type="PANTHER" id="PTHR30071">
    <property type="entry name" value="HEME EXPORTER PROTEIN C"/>
    <property type="match status" value="1"/>
</dbReference>
<evidence type="ECO:0000256" key="2">
    <source>
        <dbReference type="ARBA" id="ARBA00022692"/>
    </source>
</evidence>
<keyword evidence="8" id="KW-1185">Reference proteome</keyword>
<sequence>MTELAMAWLYEIMVVLYATGIVFYFIDFFYKRVKIRRLGFWLISIVWVLQTIFFILYIVETKRFPILSLTEGIYFYAWLLVTLSILLHCIARVDLPVFFINVLGFIFVTIHLFAPNQVENPLVKSLESEMLFIHISFAILAYAAFSLSFVFSVLYLILYRLLKEKKYTKLWSRLPDLHQTSRWMLYSILVGVPIIFISLILGLEWAFLKLDALSIFDVKILGSFVITIIYLLILVLHRSGKLTGLNFAWAQVYTFLLVVINFFLGSKLSNFHIWY</sequence>
<keyword evidence="2 5" id="KW-0812">Transmembrane</keyword>
<evidence type="ECO:0000256" key="3">
    <source>
        <dbReference type="ARBA" id="ARBA00022989"/>
    </source>
</evidence>
<proteinExistence type="predicted"/>
<evidence type="ECO:0000256" key="4">
    <source>
        <dbReference type="ARBA" id="ARBA00023136"/>
    </source>
</evidence>
<evidence type="ECO:0000313" key="7">
    <source>
        <dbReference type="EMBL" id="KGR74418.1"/>
    </source>
</evidence>
<gene>
    <name evidence="7" type="ORF">CD33_15070</name>
</gene>
<dbReference type="GO" id="GO:0005886">
    <property type="term" value="C:plasma membrane"/>
    <property type="evidence" value="ECO:0007669"/>
    <property type="project" value="TreeGrafter"/>
</dbReference>